<proteinExistence type="predicted"/>
<dbReference type="Pfam" id="PF06078">
    <property type="entry name" value="DUF937"/>
    <property type="match status" value="1"/>
</dbReference>
<organism evidence="1 2">
    <name type="scientific">Microlunatus aurantiacus</name>
    <dbReference type="NCBI Taxonomy" id="446786"/>
    <lineage>
        <taxon>Bacteria</taxon>
        <taxon>Bacillati</taxon>
        <taxon>Actinomycetota</taxon>
        <taxon>Actinomycetes</taxon>
        <taxon>Propionibacteriales</taxon>
        <taxon>Propionibacteriaceae</taxon>
        <taxon>Microlunatus</taxon>
    </lineage>
</organism>
<evidence type="ECO:0008006" key="3">
    <source>
        <dbReference type="Google" id="ProtNLM"/>
    </source>
</evidence>
<dbReference type="InterPro" id="IPR009282">
    <property type="entry name" value="DUF937"/>
</dbReference>
<keyword evidence="2" id="KW-1185">Reference proteome</keyword>
<evidence type="ECO:0000313" key="1">
    <source>
        <dbReference type="EMBL" id="GAA3692457.1"/>
    </source>
</evidence>
<name>A0ABP7CPJ3_9ACTN</name>
<dbReference type="EMBL" id="BAAAYX010000002">
    <property type="protein sequence ID" value="GAA3692457.1"/>
    <property type="molecule type" value="Genomic_DNA"/>
</dbReference>
<accession>A0ABP7CPJ3</accession>
<gene>
    <name evidence="1" type="ORF">GCM10022204_04870</name>
</gene>
<comment type="caution">
    <text evidence="1">The sequence shown here is derived from an EMBL/GenBank/DDBJ whole genome shotgun (WGS) entry which is preliminary data.</text>
</comment>
<protein>
    <recommendedName>
        <fullName evidence="3">DUF937 domain-containing protein</fullName>
    </recommendedName>
</protein>
<evidence type="ECO:0000313" key="2">
    <source>
        <dbReference type="Proteomes" id="UP001500051"/>
    </source>
</evidence>
<dbReference type="Proteomes" id="UP001500051">
    <property type="component" value="Unassembled WGS sequence"/>
</dbReference>
<dbReference type="RefSeq" id="WP_344810671.1">
    <property type="nucleotide sequence ID" value="NZ_BAAAYX010000002.1"/>
</dbReference>
<sequence>MSSIDDILATIPMNSLASQLGVDPATAESAVREALPALVGGMQANAADPRGAASLAGALDNHSPQLVDGGVNLDEVDTADGEKIVSHVFGENSGAVAQTLGGNLGGNSDLVQKLLPILAPIVLSYLAQKLRGGAAQPGAAGGGGLNDLLGSILGGLGGGQAQGQGQGGGGILDMLGGLLGGGRR</sequence>
<reference evidence="2" key="1">
    <citation type="journal article" date="2019" name="Int. J. Syst. Evol. Microbiol.">
        <title>The Global Catalogue of Microorganisms (GCM) 10K type strain sequencing project: providing services to taxonomists for standard genome sequencing and annotation.</title>
        <authorList>
            <consortium name="The Broad Institute Genomics Platform"/>
            <consortium name="The Broad Institute Genome Sequencing Center for Infectious Disease"/>
            <person name="Wu L."/>
            <person name="Ma J."/>
        </authorList>
    </citation>
    <scope>NUCLEOTIDE SEQUENCE [LARGE SCALE GENOMIC DNA]</scope>
    <source>
        <strain evidence="2">JCM 16548</strain>
    </source>
</reference>